<reference evidence="1" key="1">
    <citation type="submission" date="2014-11" db="EMBL/GenBank/DDBJ databases">
        <authorList>
            <person name="Amaro Gonzalez C."/>
        </authorList>
    </citation>
    <scope>NUCLEOTIDE SEQUENCE</scope>
</reference>
<reference evidence="1" key="2">
    <citation type="journal article" date="2015" name="Fish Shellfish Immunol.">
        <title>Early steps in the European eel (Anguilla anguilla)-Vibrio vulnificus interaction in the gills: Role of the RtxA13 toxin.</title>
        <authorList>
            <person name="Callol A."/>
            <person name="Pajuelo D."/>
            <person name="Ebbesson L."/>
            <person name="Teles M."/>
            <person name="MacKenzie S."/>
            <person name="Amaro C."/>
        </authorList>
    </citation>
    <scope>NUCLEOTIDE SEQUENCE</scope>
</reference>
<sequence>MTAAQGSCVLVQHSIMTITSAEYVIAQCSVKHILALHKQNLKHCTKQSYSIHAT</sequence>
<name>A0A0E9QLY6_ANGAN</name>
<accession>A0A0E9QLY6</accession>
<proteinExistence type="predicted"/>
<organism evidence="1">
    <name type="scientific">Anguilla anguilla</name>
    <name type="common">European freshwater eel</name>
    <name type="synonym">Muraena anguilla</name>
    <dbReference type="NCBI Taxonomy" id="7936"/>
    <lineage>
        <taxon>Eukaryota</taxon>
        <taxon>Metazoa</taxon>
        <taxon>Chordata</taxon>
        <taxon>Craniata</taxon>
        <taxon>Vertebrata</taxon>
        <taxon>Euteleostomi</taxon>
        <taxon>Actinopterygii</taxon>
        <taxon>Neopterygii</taxon>
        <taxon>Teleostei</taxon>
        <taxon>Anguilliformes</taxon>
        <taxon>Anguillidae</taxon>
        <taxon>Anguilla</taxon>
    </lineage>
</organism>
<protein>
    <submittedName>
        <fullName evidence="1">Uncharacterized protein</fullName>
    </submittedName>
</protein>
<dbReference type="AlphaFoldDB" id="A0A0E9QLY6"/>
<evidence type="ECO:0000313" key="1">
    <source>
        <dbReference type="EMBL" id="JAH17088.1"/>
    </source>
</evidence>
<dbReference type="EMBL" id="GBXM01091489">
    <property type="protein sequence ID" value="JAH17088.1"/>
    <property type="molecule type" value="Transcribed_RNA"/>
</dbReference>